<dbReference type="AlphaFoldDB" id="A0A0D1CJ84"/>
<evidence type="ECO:0000313" key="3">
    <source>
        <dbReference type="Proteomes" id="UP000032232"/>
    </source>
</evidence>
<proteinExistence type="predicted"/>
<feature type="region of interest" description="Disordered" evidence="1">
    <location>
        <begin position="105"/>
        <end position="150"/>
    </location>
</feature>
<name>A0A0D1CJ84_9RHOB</name>
<protein>
    <submittedName>
        <fullName evidence="2">Uncharacterized protein</fullName>
    </submittedName>
</protein>
<organism evidence="2 3">
    <name type="scientific">Jannaschia aquimarina</name>
    <dbReference type="NCBI Taxonomy" id="935700"/>
    <lineage>
        <taxon>Bacteria</taxon>
        <taxon>Pseudomonadati</taxon>
        <taxon>Pseudomonadota</taxon>
        <taxon>Alphaproteobacteria</taxon>
        <taxon>Rhodobacterales</taxon>
        <taxon>Roseobacteraceae</taxon>
        <taxon>Jannaschia</taxon>
    </lineage>
</organism>
<dbReference type="Proteomes" id="UP000032232">
    <property type="component" value="Unassembled WGS sequence"/>
</dbReference>
<accession>A0A0D1CJ84</accession>
<sequence length="186" mass="19699">MRGLGAELDRTLGQIALLRGWRTQARAAAARRNAKSRLRDVVTLAADEPILTAARLRAALGVSRRAAFTLIDEAAGAGILTCVTPRTRWRVWVRPDMAARLAMRRGRTAGAGQGGVSTSDLTEGVPQDGPGADAADRAGEPAHRDAEALAAREAEALAALDTALARADALLARYAETGTRRKDRPE</sequence>
<evidence type="ECO:0000256" key="1">
    <source>
        <dbReference type="SAM" id="MobiDB-lite"/>
    </source>
</evidence>
<comment type="caution">
    <text evidence="2">The sequence shown here is derived from an EMBL/GenBank/DDBJ whole genome shotgun (WGS) entry which is preliminary data.</text>
</comment>
<reference evidence="2 3" key="1">
    <citation type="submission" date="2015-02" db="EMBL/GenBank/DDBJ databases">
        <title>Genome Sequence of Jannaschia aquimarina DSM28248, a member of the Roseobacter clade.</title>
        <authorList>
            <person name="Voget S."/>
            <person name="Daniel R."/>
        </authorList>
    </citation>
    <scope>NUCLEOTIDE SEQUENCE [LARGE SCALE GENOMIC DNA]</scope>
    <source>
        <strain evidence="2 3">GSW-M26</strain>
    </source>
</reference>
<dbReference type="EMBL" id="JYFE01000064">
    <property type="protein sequence ID" value="KIT14767.1"/>
    <property type="molecule type" value="Genomic_DNA"/>
</dbReference>
<gene>
    <name evidence="2" type="ORF">jaqu_35280</name>
</gene>
<dbReference type="PATRIC" id="fig|935700.4.peg.3636"/>
<feature type="compositionally biased region" description="Basic and acidic residues" evidence="1">
    <location>
        <begin position="134"/>
        <end position="150"/>
    </location>
</feature>
<evidence type="ECO:0000313" key="2">
    <source>
        <dbReference type="EMBL" id="KIT14767.1"/>
    </source>
</evidence>
<keyword evidence="3" id="KW-1185">Reference proteome</keyword>